<dbReference type="Proteomes" id="UP001429984">
    <property type="component" value="Unassembled WGS sequence"/>
</dbReference>
<dbReference type="EMBL" id="JADLZT010000002">
    <property type="protein sequence ID" value="MBF6023160.1"/>
    <property type="molecule type" value="Genomic_DNA"/>
</dbReference>
<sequence length="209" mass="23174">MFKHSLLFAALLAVAGTAQSQSLPKPAEFYFDADSNATRPVVAVKETGEAAMQKLAKMVERDNNADNAAAQLAHLAMEAGRVDLGRQLYARALSGIDSSDGVWRAVVWNYGWDLYRSGDDAAALDQWRKLLTTRGVTASWMPPTFALALWTLGRKEEAVQWYGAAVRSEPQQWRSADRFAQLLPAWRDDERASLTEVHAAWAENPPAWP</sequence>
<evidence type="ECO:0000256" key="1">
    <source>
        <dbReference type="SAM" id="SignalP"/>
    </source>
</evidence>
<accession>A0ABS0B7R9</accession>
<keyword evidence="1" id="KW-0732">Signal</keyword>
<organism evidence="2 3">
    <name type="scientific">Lysobacter niastensis</name>
    <dbReference type="NCBI Taxonomy" id="380629"/>
    <lineage>
        <taxon>Bacteria</taxon>
        <taxon>Pseudomonadati</taxon>
        <taxon>Pseudomonadota</taxon>
        <taxon>Gammaproteobacteria</taxon>
        <taxon>Lysobacterales</taxon>
        <taxon>Lysobacteraceae</taxon>
        <taxon>Lysobacter</taxon>
    </lineage>
</organism>
<gene>
    <name evidence="2" type="ORF">IU514_03865</name>
</gene>
<evidence type="ECO:0000313" key="2">
    <source>
        <dbReference type="EMBL" id="MBF6023160.1"/>
    </source>
</evidence>
<name>A0ABS0B7R9_9GAMM</name>
<feature type="signal peptide" evidence="1">
    <location>
        <begin position="1"/>
        <end position="20"/>
    </location>
</feature>
<dbReference type="InterPro" id="IPR011990">
    <property type="entry name" value="TPR-like_helical_dom_sf"/>
</dbReference>
<dbReference type="RefSeq" id="WP_194929758.1">
    <property type="nucleotide sequence ID" value="NZ_JADLZT010000002.1"/>
</dbReference>
<proteinExistence type="predicted"/>
<dbReference type="SUPFAM" id="SSF48452">
    <property type="entry name" value="TPR-like"/>
    <property type="match status" value="1"/>
</dbReference>
<feature type="chain" id="PRO_5045441604" evidence="1">
    <location>
        <begin position="21"/>
        <end position="209"/>
    </location>
</feature>
<protein>
    <submittedName>
        <fullName evidence="2">Tetratricopeptide repeat protein</fullName>
    </submittedName>
</protein>
<keyword evidence="3" id="KW-1185">Reference proteome</keyword>
<comment type="caution">
    <text evidence="2">The sequence shown here is derived from an EMBL/GenBank/DDBJ whole genome shotgun (WGS) entry which is preliminary data.</text>
</comment>
<dbReference type="Gene3D" id="1.25.40.10">
    <property type="entry name" value="Tetratricopeptide repeat domain"/>
    <property type="match status" value="1"/>
</dbReference>
<evidence type="ECO:0000313" key="3">
    <source>
        <dbReference type="Proteomes" id="UP001429984"/>
    </source>
</evidence>
<reference evidence="2 3" key="1">
    <citation type="submission" date="2020-11" db="EMBL/GenBank/DDBJ databases">
        <title>Draft Genome Sequence and Secondary Metabolite Biosynthetic Potential of the Lysobacter niastensis Type strain DSM 18481.</title>
        <authorList>
            <person name="Turrini P."/>
            <person name="Artuso I."/>
            <person name="Tescari M."/>
            <person name="Lugli G.A."/>
            <person name="Frangipani E."/>
            <person name="Ventura M."/>
            <person name="Visca P."/>
        </authorList>
    </citation>
    <scope>NUCLEOTIDE SEQUENCE [LARGE SCALE GENOMIC DNA]</scope>
    <source>
        <strain evidence="2 3">DSM 18481</strain>
    </source>
</reference>